<sequence length="429" mass="48255">MSFIEEIQTFNGPKFYCLLCGVHVDLQDKINHCKEKGHSTLQDYETCDTLSVDDKLIMVKSESLAPSEAEFVAVKNIVLTCEKTLKLVSDMFVRDLAIEAQKAESNDGISKQINESVVASASTVATTATDSQQQNIDMKTENEINVESLENIKKDDTEDMNVENDDDDRNGGDKNKENINTDGMGERQLLGSVRVGLLGNGLLMAGDVRVCLVVVSRDKPTFSTLVKMKEYFDEQLTKVTPSEDNESSYQTTLNRNGGCFVVAPVDPLAVPQECCDEALLAIRRARWFESKMYLLNHCEPVFRVLRDLCSNDPTLTVLNIWVMLQQLLFKVLSSSSGAQISISEAVLRFFENGPGLQDPCERVPINLCKQLTMQERENITFKSQEILRFISQKRLYEILNIPEENKNDKVKAVIKALEDIKMKKINSKL</sequence>
<dbReference type="Pfam" id="PF20965">
    <property type="entry name" value="DZF_C"/>
    <property type="match status" value="1"/>
</dbReference>
<dbReference type="PANTHER" id="PTHR45762">
    <property type="entry name" value="ZINC FINGER RNA-BINDING PROTEIN"/>
    <property type="match status" value="1"/>
</dbReference>
<dbReference type="EMBL" id="AMQM01005035">
    <property type="status" value="NOT_ANNOTATED_CDS"/>
    <property type="molecule type" value="Genomic_DNA"/>
</dbReference>
<reference evidence="5" key="1">
    <citation type="submission" date="2012-12" db="EMBL/GenBank/DDBJ databases">
        <authorList>
            <person name="Hellsten U."/>
            <person name="Grimwood J."/>
            <person name="Chapman J.A."/>
            <person name="Shapiro H."/>
            <person name="Aerts A."/>
            <person name="Otillar R.P."/>
            <person name="Terry A.Y."/>
            <person name="Boore J.L."/>
            <person name="Simakov O."/>
            <person name="Marletaz F."/>
            <person name="Cho S.-J."/>
            <person name="Edsinger-Gonzales E."/>
            <person name="Havlak P."/>
            <person name="Kuo D.-H."/>
            <person name="Larsson T."/>
            <person name="Lv J."/>
            <person name="Arendt D."/>
            <person name="Savage R."/>
            <person name="Osoegawa K."/>
            <person name="de Jong P."/>
            <person name="Lindberg D.R."/>
            <person name="Seaver E.C."/>
            <person name="Weisblat D.A."/>
            <person name="Putnam N.H."/>
            <person name="Grigoriev I.V."/>
            <person name="Rokhsar D.S."/>
        </authorList>
    </citation>
    <scope>NUCLEOTIDE SEQUENCE</scope>
</reference>
<gene>
    <name evidence="4" type="primary">20205128</name>
    <name evidence="3" type="ORF">HELRODRAFT_174804</name>
</gene>
<keyword evidence="5" id="KW-1185">Reference proteome</keyword>
<dbReference type="OMA" id="THTRDIC"/>
<dbReference type="InParanoid" id="T1F8H9"/>
<reference evidence="3 5" key="2">
    <citation type="journal article" date="2013" name="Nature">
        <title>Insights into bilaterian evolution from three spiralian genomes.</title>
        <authorList>
            <person name="Simakov O."/>
            <person name="Marletaz F."/>
            <person name="Cho S.J."/>
            <person name="Edsinger-Gonzales E."/>
            <person name="Havlak P."/>
            <person name="Hellsten U."/>
            <person name="Kuo D.H."/>
            <person name="Larsson T."/>
            <person name="Lv J."/>
            <person name="Arendt D."/>
            <person name="Savage R."/>
            <person name="Osoegawa K."/>
            <person name="de Jong P."/>
            <person name="Grimwood J."/>
            <person name="Chapman J.A."/>
            <person name="Shapiro H."/>
            <person name="Aerts A."/>
            <person name="Otillar R.P."/>
            <person name="Terry A.Y."/>
            <person name="Boore J.L."/>
            <person name="Grigoriev I.V."/>
            <person name="Lindberg D.R."/>
            <person name="Seaver E.C."/>
            <person name="Weisblat D.A."/>
            <person name="Putnam N.H."/>
            <person name="Rokhsar D.S."/>
        </authorList>
    </citation>
    <scope>NUCLEOTIDE SEQUENCE</scope>
</reference>
<dbReference type="RefSeq" id="XP_009020493.1">
    <property type="nucleotide sequence ID" value="XM_009022245.1"/>
</dbReference>
<dbReference type="EMBL" id="KB096785">
    <property type="protein sequence ID" value="ESO01257.1"/>
    <property type="molecule type" value="Genomic_DNA"/>
</dbReference>
<dbReference type="AlphaFoldDB" id="T1F8H9"/>
<evidence type="ECO:0000256" key="1">
    <source>
        <dbReference type="SAM" id="MobiDB-lite"/>
    </source>
</evidence>
<organism evidence="4 5">
    <name type="scientific">Helobdella robusta</name>
    <name type="common">Californian leech</name>
    <dbReference type="NCBI Taxonomy" id="6412"/>
    <lineage>
        <taxon>Eukaryota</taxon>
        <taxon>Metazoa</taxon>
        <taxon>Spiralia</taxon>
        <taxon>Lophotrochozoa</taxon>
        <taxon>Annelida</taxon>
        <taxon>Clitellata</taxon>
        <taxon>Hirudinea</taxon>
        <taxon>Rhynchobdellida</taxon>
        <taxon>Glossiphoniidae</taxon>
        <taxon>Helobdella</taxon>
    </lineage>
</organism>
<dbReference type="KEGG" id="hro:HELRODRAFT_174804"/>
<dbReference type="GO" id="GO:0003727">
    <property type="term" value="F:single-stranded RNA binding"/>
    <property type="evidence" value="ECO:0000318"/>
    <property type="project" value="GO_Central"/>
</dbReference>
<feature type="domain" description="DZF" evidence="2">
    <location>
        <begin position="48"/>
        <end position="429"/>
    </location>
</feature>
<feature type="compositionally biased region" description="Acidic residues" evidence="1">
    <location>
        <begin position="157"/>
        <end position="168"/>
    </location>
</feature>
<dbReference type="PROSITE" id="PS51703">
    <property type="entry name" value="DZF"/>
    <property type="match status" value="1"/>
</dbReference>
<dbReference type="GO" id="GO:0003725">
    <property type="term" value="F:double-stranded RNA binding"/>
    <property type="evidence" value="ECO:0000318"/>
    <property type="project" value="GO_Central"/>
</dbReference>
<dbReference type="HOGENOM" id="CLU_063805_0_0_1"/>
<dbReference type="eggNOG" id="KOG3792">
    <property type="taxonomic scope" value="Eukaryota"/>
</dbReference>
<dbReference type="Proteomes" id="UP000015101">
    <property type="component" value="Unassembled WGS sequence"/>
</dbReference>
<evidence type="ECO:0000313" key="5">
    <source>
        <dbReference type="Proteomes" id="UP000015101"/>
    </source>
</evidence>
<dbReference type="InterPro" id="IPR049402">
    <property type="entry name" value="DZF_dom_C"/>
</dbReference>
<name>T1F8H9_HELRO</name>
<feature type="compositionally biased region" description="Basic and acidic residues" evidence="1">
    <location>
        <begin position="169"/>
        <end position="179"/>
    </location>
</feature>
<evidence type="ECO:0000313" key="4">
    <source>
        <dbReference type="EnsemblMetazoa" id="HelroP174804"/>
    </source>
</evidence>
<dbReference type="GeneID" id="20205128"/>
<dbReference type="Gene3D" id="1.10.1410.40">
    <property type="match status" value="1"/>
</dbReference>
<dbReference type="OrthoDB" id="8898434at2759"/>
<dbReference type="CTD" id="20205128"/>
<reference evidence="4" key="3">
    <citation type="submission" date="2015-06" db="UniProtKB">
        <authorList>
            <consortium name="EnsemblMetazoa"/>
        </authorList>
    </citation>
    <scope>IDENTIFICATION</scope>
</reference>
<proteinExistence type="predicted"/>
<dbReference type="SMART" id="SM00572">
    <property type="entry name" value="DZF"/>
    <property type="match status" value="1"/>
</dbReference>
<dbReference type="Gene3D" id="3.30.460.10">
    <property type="entry name" value="Beta Polymerase, domain 2"/>
    <property type="match status" value="1"/>
</dbReference>
<accession>T1F8H9</accession>
<feature type="region of interest" description="Disordered" evidence="1">
    <location>
        <begin position="147"/>
        <end position="183"/>
    </location>
</feature>
<protein>
    <recommendedName>
        <fullName evidence="2">DZF domain-containing protein</fullName>
    </recommendedName>
</protein>
<dbReference type="InterPro" id="IPR043519">
    <property type="entry name" value="NT_sf"/>
</dbReference>
<dbReference type="STRING" id="6412.T1F8H9"/>
<evidence type="ECO:0000313" key="3">
    <source>
        <dbReference type="EMBL" id="ESO01257.1"/>
    </source>
</evidence>
<evidence type="ECO:0000259" key="2">
    <source>
        <dbReference type="PROSITE" id="PS51703"/>
    </source>
</evidence>
<dbReference type="EnsemblMetazoa" id="HelroT174804">
    <property type="protein sequence ID" value="HelroP174804"/>
    <property type="gene ID" value="HelroG174804"/>
</dbReference>
<dbReference type="InterPro" id="IPR006561">
    <property type="entry name" value="DZF_dom"/>
</dbReference>
<dbReference type="PANTHER" id="PTHR45762:SF3">
    <property type="entry name" value="ZINC-FINGER PROTEIN AT 72D, ISOFORM B"/>
    <property type="match status" value="1"/>
</dbReference>